<protein>
    <submittedName>
        <fullName evidence="1">Uncharacterized protein</fullName>
    </submittedName>
</protein>
<dbReference type="AlphaFoldDB" id="A0A2S9IVK5"/>
<name>A0A2S9IVK5_9SPHI</name>
<keyword evidence="2" id="KW-1185">Reference proteome</keyword>
<evidence type="ECO:0000313" key="2">
    <source>
        <dbReference type="Proteomes" id="UP000239711"/>
    </source>
</evidence>
<reference evidence="1 2" key="1">
    <citation type="submission" date="2018-02" db="EMBL/GenBank/DDBJ databases">
        <title>The draft genome of Sphingobacterium sp. 5JN-11.</title>
        <authorList>
            <person name="Liu L."/>
            <person name="Li L."/>
            <person name="Liang L."/>
            <person name="Zhang X."/>
            <person name="Wang T."/>
        </authorList>
    </citation>
    <scope>NUCLEOTIDE SEQUENCE [LARGE SCALE GENOMIC DNA]</scope>
    <source>
        <strain evidence="1 2">5JN-11</strain>
    </source>
</reference>
<gene>
    <name evidence="1" type="ORF">C5745_19270</name>
</gene>
<sequence length="122" mass="14455">MYMQPTIIIELPIHKTLFYECQERPPLLLEIFTAQQIARIKEFVFDNLEDKDGAPEVDGLAVSVLTYSEEERGGYFRLAFYINRRFCCSDVESSRQDYIDFHFSYINEILKASAIYFNWNLM</sequence>
<accession>A0A2S9IVK5</accession>
<dbReference type="EMBL" id="PVBQ01000026">
    <property type="protein sequence ID" value="PRD44563.1"/>
    <property type="molecule type" value="Genomic_DNA"/>
</dbReference>
<dbReference type="Proteomes" id="UP000239711">
    <property type="component" value="Unassembled WGS sequence"/>
</dbReference>
<proteinExistence type="predicted"/>
<organism evidence="1 2">
    <name type="scientific">Sphingobacterium haloxyli</name>
    <dbReference type="NCBI Taxonomy" id="2100533"/>
    <lineage>
        <taxon>Bacteria</taxon>
        <taxon>Pseudomonadati</taxon>
        <taxon>Bacteroidota</taxon>
        <taxon>Sphingobacteriia</taxon>
        <taxon>Sphingobacteriales</taxon>
        <taxon>Sphingobacteriaceae</taxon>
        <taxon>Sphingobacterium</taxon>
    </lineage>
</organism>
<comment type="caution">
    <text evidence="1">The sequence shown here is derived from an EMBL/GenBank/DDBJ whole genome shotgun (WGS) entry which is preliminary data.</text>
</comment>
<evidence type="ECO:0000313" key="1">
    <source>
        <dbReference type="EMBL" id="PRD44563.1"/>
    </source>
</evidence>